<protein>
    <recommendedName>
        <fullName evidence="3">Carboxylic ester hydrolase</fullName>
        <ecNumber evidence="3">3.1.1.-</ecNumber>
    </recommendedName>
</protein>
<gene>
    <name evidence="5" type="ORF">DI526_04705</name>
</gene>
<dbReference type="SUPFAM" id="SSF53474">
    <property type="entry name" value="alpha/beta-Hydrolases"/>
    <property type="match status" value="1"/>
</dbReference>
<dbReference type="AlphaFoldDB" id="A0A2W5VA05"/>
<dbReference type="InterPro" id="IPR050309">
    <property type="entry name" value="Type-B_Carboxylest/Lipase"/>
</dbReference>
<evidence type="ECO:0000256" key="1">
    <source>
        <dbReference type="ARBA" id="ARBA00005964"/>
    </source>
</evidence>
<evidence type="ECO:0000313" key="5">
    <source>
        <dbReference type="EMBL" id="PZR36072.1"/>
    </source>
</evidence>
<proteinExistence type="inferred from homology"/>
<dbReference type="EMBL" id="QFQZ01000009">
    <property type="protein sequence ID" value="PZR36072.1"/>
    <property type="molecule type" value="Genomic_DNA"/>
</dbReference>
<keyword evidence="3" id="KW-0732">Signal</keyword>
<dbReference type="Gene3D" id="3.40.50.1820">
    <property type="entry name" value="alpha/beta hydrolase"/>
    <property type="match status" value="1"/>
</dbReference>
<dbReference type="Proteomes" id="UP000249393">
    <property type="component" value="Unassembled WGS sequence"/>
</dbReference>
<feature type="signal peptide" evidence="3">
    <location>
        <begin position="1"/>
        <end position="19"/>
    </location>
</feature>
<dbReference type="Pfam" id="PF00135">
    <property type="entry name" value="COesterase"/>
    <property type="match status" value="2"/>
</dbReference>
<dbReference type="GO" id="GO:0016787">
    <property type="term" value="F:hydrolase activity"/>
    <property type="evidence" value="ECO:0007669"/>
    <property type="project" value="UniProtKB-KW"/>
</dbReference>
<dbReference type="InterPro" id="IPR029058">
    <property type="entry name" value="AB_hydrolase_fold"/>
</dbReference>
<dbReference type="PANTHER" id="PTHR11559">
    <property type="entry name" value="CARBOXYLESTERASE"/>
    <property type="match status" value="1"/>
</dbReference>
<evidence type="ECO:0000313" key="6">
    <source>
        <dbReference type="Proteomes" id="UP000249393"/>
    </source>
</evidence>
<comment type="similarity">
    <text evidence="1 3">Belongs to the type-B carboxylesterase/lipase family.</text>
</comment>
<feature type="chain" id="PRO_5015796137" description="Carboxylic ester hydrolase" evidence="3">
    <location>
        <begin position="20"/>
        <end position="518"/>
    </location>
</feature>
<organism evidence="5 6">
    <name type="scientific">Caulobacter segnis</name>
    <dbReference type="NCBI Taxonomy" id="88688"/>
    <lineage>
        <taxon>Bacteria</taxon>
        <taxon>Pseudomonadati</taxon>
        <taxon>Pseudomonadota</taxon>
        <taxon>Alphaproteobacteria</taxon>
        <taxon>Caulobacterales</taxon>
        <taxon>Caulobacteraceae</taxon>
        <taxon>Caulobacter</taxon>
    </lineage>
</organism>
<reference evidence="5 6" key="1">
    <citation type="submission" date="2017-08" db="EMBL/GenBank/DDBJ databases">
        <title>Infants hospitalized years apart are colonized by the same room-sourced microbial strains.</title>
        <authorList>
            <person name="Brooks B."/>
            <person name="Olm M.R."/>
            <person name="Firek B.A."/>
            <person name="Baker R."/>
            <person name="Thomas B.C."/>
            <person name="Morowitz M.J."/>
            <person name="Banfield J.F."/>
        </authorList>
    </citation>
    <scope>NUCLEOTIDE SEQUENCE [LARGE SCALE GENOMIC DNA]</scope>
    <source>
        <strain evidence="5">S2_003_000_R2_4</strain>
    </source>
</reference>
<dbReference type="InterPro" id="IPR019826">
    <property type="entry name" value="Carboxylesterase_B_AS"/>
</dbReference>
<feature type="domain" description="Carboxylesterase type B" evidence="4">
    <location>
        <begin position="386"/>
        <end position="500"/>
    </location>
</feature>
<evidence type="ECO:0000259" key="4">
    <source>
        <dbReference type="Pfam" id="PF00135"/>
    </source>
</evidence>
<dbReference type="PROSITE" id="PS00122">
    <property type="entry name" value="CARBOXYLESTERASE_B_1"/>
    <property type="match status" value="1"/>
</dbReference>
<dbReference type="InterPro" id="IPR002018">
    <property type="entry name" value="CarbesteraseB"/>
</dbReference>
<sequence>MSYRALAAALLLTAGPVMAADRTVVTHDGPVVGEVAGGVVAFKGIPFAKPPVGPLRWRAPQSPTPWTSSRPAKDYGPDCMQQPFPGDAAPLGVKPAEDCLYMNVWAPESAAKGKTKLPVMVWIYGGGFVNGGSSPTVYAGDRFARDGVVMISFNYRVGRFGFFAHPALTAENADGGLLGNYAYMDQIAALKWVRENAAAFGGDPDNVTIFGESAGGMSIHTLLTTPMAKGLFQKAIIQSGAGRSGLFPIPKLSGAPGERSGEAAGLAFAEKAGVKGTDAASLAALRALSAEQVTDGLNMATAFTPTYAGPMLDGKIFSREAMVAYRAGEWAKVPVLVGATSADGFFFGGQRDQVFASFGDRRKEAEALYDPTGAGDIKVYGWKVAADRAMIEPARLVAKTIAGQGGKAYVYRFSYVAESLRPVLWGAPHATEIPYVFDTADVRYGQAYTPADAAAAKVTHAYWVNFAKTGVPSAPGAPTLPAYDAAKDIVLDITPEGAKVGPDPLKARLDLIEATSPQ</sequence>
<feature type="domain" description="Carboxylesterase type B" evidence="4">
    <location>
        <begin position="21"/>
        <end position="355"/>
    </location>
</feature>
<comment type="caution">
    <text evidence="5">The sequence shown here is derived from an EMBL/GenBank/DDBJ whole genome shotgun (WGS) entry which is preliminary data.</text>
</comment>
<evidence type="ECO:0000256" key="2">
    <source>
        <dbReference type="ARBA" id="ARBA00022801"/>
    </source>
</evidence>
<evidence type="ECO:0000256" key="3">
    <source>
        <dbReference type="RuleBase" id="RU361235"/>
    </source>
</evidence>
<dbReference type="EC" id="3.1.1.-" evidence="3"/>
<dbReference type="RefSeq" id="WP_304274724.1">
    <property type="nucleotide sequence ID" value="NZ_QFQZ01000009.1"/>
</dbReference>
<accession>A0A2W5VA05</accession>
<name>A0A2W5VA05_9CAUL</name>
<keyword evidence="2 3" id="KW-0378">Hydrolase</keyword>